<reference evidence="2 3" key="1">
    <citation type="submission" date="2019-09" db="EMBL/GenBank/DDBJ databases">
        <title>H2 Metabolism Revealed by Metagenomic Analysis in Subglacial Sediment of East Antarctica.</title>
        <authorList>
            <person name="Yang Z."/>
            <person name="Zhang Y."/>
            <person name="Lv Y."/>
            <person name="Yan W."/>
            <person name="Xiao X."/>
            <person name="Sun B."/>
            <person name="Ma H."/>
        </authorList>
    </citation>
    <scope>NUCLEOTIDE SEQUENCE [LARGE SCALE GENOMIC DNA]</scope>
    <source>
        <strain evidence="2">Bin2_2</strain>
    </source>
</reference>
<evidence type="ECO:0000313" key="3">
    <source>
        <dbReference type="Proteomes" id="UP000483432"/>
    </source>
</evidence>
<sequence length="184" mass="20177">MEKYNLLIPSRLAGQAPGMKIFGIAGFSGSGKTTLIERVIPQLTARGLKVAVVKHTHHDFDMDRPGKDSWRAREAGAATVLLSSDHRTALLTEHRDTPPTLAELLAKLPPCDLVLVEGYKREAIPKLEVHRAETDKPWLFPDDPHILAVASDVATPNDFPRIDIDAIPLITDFIVNHALSDPTA</sequence>
<dbReference type="PANTHER" id="PTHR40072:SF1">
    <property type="entry name" value="MOLYBDOPTERIN-GUANINE DINUCLEOTIDE BIOSYNTHESIS ADAPTER PROTEIN"/>
    <property type="match status" value="1"/>
</dbReference>
<dbReference type="Gene3D" id="3.40.50.300">
    <property type="entry name" value="P-loop containing nucleotide triphosphate hydrolases"/>
    <property type="match status" value="1"/>
</dbReference>
<evidence type="ECO:0000313" key="2">
    <source>
        <dbReference type="EMBL" id="NDP48786.1"/>
    </source>
</evidence>
<dbReference type="Proteomes" id="UP000483432">
    <property type="component" value="Unassembled WGS sequence"/>
</dbReference>
<proteinExistence type="predicted"/>
<dbReference type="NCBIfam" id="TIGR00176">
    <property type="entry name" value="mobB"/>
    <property type="match status" value="1"/>
</dbReference>
<accession>A0A7C9TBD5</accession>
<dbReference type="GO" id="GO:0006777">
    <property type="term" value="P:Mo-molybdopterin cofactor biosynthetic process"/>
    <property type="evidence" value="ECO:0007669"/>
    <property type="project" value="InterPro"/>
</dbReference>
<dbReference type="Pfam" id="PF03205">
    <property type="entry name" value="MobB"/>
    <property type="match status" value="1"/>
</dbReference>
<evidence type="ECO:0000259" key="1">
    <source>
        <dbReference type="Pfam" id="PF03205"/>
    </source>
</evidence>
<dbReference type="SUPFAM" id="SSF52540">
    <property type="entry name" value="P-loop containing nucleoside triphosphate hydrolases"/>
    <property type="match status" value="1"/>
</dbReference>
<dbReference type="CDD" id="cd03116">
    <property type="entry name" value="MobB"/>
    <property type="match status" value="1"/>
</dbReference>
<dbReference type="InterPro" id="IPR004435">
    <property type="entry name" value="MobB_dom"/>
</dbReference>
<gene>
    <name evidence="2" type="primary">mobB</name>
    <name evidence="2" type="ORF">GZ085_10440</name>
</gene>
<protein>
    <submittedName>
        <fullName evidence="2">Molybdopterin-guanine dinucleotide biosynthesis protein B</fullName>
    </submittedName>
</protein>
<dbReference type="GO" id="GO:0005525">
    <property type="term" value="F:GTP binding"/>
    <property type="evidence" value="ECO:0007669"/>
    <property type="project" value="InterPro"/>
</dbReference>
<dbReference type="InterPro" id="IPR027417">
    <property type="entry name" value="P-loop_NTPase"/>
</dbReference>
<dbReference type="InterPro" id="IPR052539">
    <property type="entry name" value="MGD_biosynthesis_adapter"/>
</dbReference>
<dbReference type="EMBL" id="JAAFGW010000160">
    <property type="protein sequence ID" value="NDP48786.1"/>
    <property type="molecule type" value="Genomic_DNA"/>
</dbReference>
<dbReference type="PANTHER" id="PTHR40072">
    <property type="entry name" value="MOLYBDOPTERIN-GUANINE DINUCLEOTIDE BIOSYNTHESIS ADAPTER PROTEIN-RELATED"/>
    <property type="match status" value="1"/>
</dbReference>
<feature type="domain" description="Molybdopterin-guanine dinucleotide biosynthesis protein B (MobB)" evidence="1">
    <location>
        <begin position="21"/>
        <end position="152"/>
    </location>
</feature>
<organism evidence="2 3">
    <name type="scientific">Sulfuriferula multivorans</name>
    <dbReference type="NCBI Taxonomy" id="1559896"/>
    <lineage>
        <taxon>Bacteria</taxon>
        <taxon>Pseudomonadati</taxon>
        <taxon>Pseudomonadota</taxon>
        <taxon>Betaproteobacteria</taxon>
        <taxon>Nitrosomonadales</taxon>
        <taxon>Sulfuricellaceae</taxon>
        <taxon>Sulfuriferula</taxon>
    </lineage>
</organism>
<name>A0A7C9TBD5_9PROT</name>
<comment type="caution">
    <text evidence="2">The sequence shown here is derived from an EMBL/GenBank/DDBJ whole genome shotgun (WGS) entry which is preliminary data.</text>
</comment>
<dbReference type="AlphaFoldDB" id="A0A7C9TBD5"/>